<dbReference type="InterPro" id="IPR051277">
    <property type="entry name" value="SEZ6_CSMD_C4BPB_Regulators"/>
</dbReference>
<keyword evidence="2" id="KW-0677">Repeat</keyword>
<dbReference type="InterPro" id="IPR000436">
    <property type="entry name" value="Sushi_SCR_CCP_dom"/>
</dbReference>
<dbReference type="PANTHER" id="PTHR45656:SF4">
    <property type="entry name" value="PROTEIN CBR-CLEC-78"/>
    <property type="match status" value="1"/>
</dbReference>
<feature type="domain" description="Sushi" evidence="6">
    <location>
        <begin position="185"/>
        <end position="243"/>
    </location>
</feature>
<evidence type="ECO:0000313" key="7">
    <source>
        <dbReference type="EMBL" id="KAH3786420.1"/>
    </source>
</evidence>
<dbReference type="PANTHER" id="PTHR45656">
    <property type="entry name" value="PROTEIN CBR-CLEC-78"/>
    <property type="match status" value="1"/>
</dbReference>
<feature type="disulfide bond" evidence="4">
    <location>
        <begin position="187"/>
        <end position="230"/>
    </location>
</feature>
<dbReference type="InterPro" id="IPR035976">
    <property type="entry name" value="Sushi/SCR/CCP_sf"/>
</dbReference>
<feature type="domain" description="Sushi" evidence="6">
    <location>
        <begin position="244"/>
        <end position="306"/>
    </location>
</feature>
<dbReference type="Pfam" id="PF00084">
    <property type="entry name" value="Sushi"/>
    <property type="match status" value="4"/>
</dbReference>
<reference evidence="7" key="2">
    <citation type="submission" date="2020-11" db="EMBL/GenBank/DDBJ databases">
        <authorList>
            <person name="McCartney M.A."/>
            <person name="Auch B."/>
            <person name="Kono T."/>
            <person name="Mallez S."/>
            <person name="Becker A."/>
            <person name="Gohl D.M."/>
            <person name="Silverstein K.A.T."/>
            <person name="Koren S."/>
            <person name="Bechman K.B."/>
            <person name="Herman A."/>
            <person name="Abrahante J.E."/>
            <person name="Garbe J."/>
        </authorList>
    </citation>
    <scope>NUCLEOTIDE SEQUENCE</scope>
    <source>
        <strain evidence="7">Duluth1</strain>
        <tissue evidence="7">Whole animal</tissue>
    </source>
</reference>
<keyword evidence="1" id="KW-0732">Signal</keyword>
<dbReference type="Pfam" id="PF00431">
    <property type="entry name" value="CUB"/>
    <property type="match status" value="1"/>
</dbReference>
<comment type="caution">
    <text evidence="7">The sequence shown here is derived from an EMBL/GenBank/DDBJ whole genome shotgun (WGS) entry which is preliminary data.</text>
</comment>
<evidence type="ECO:0000256" key="3">
    <source>
        <dbReference type="ARBA" id="ARBA00023157"/>
    </source>
</evidence>
<dbReference type="InterPro" id="IPR000859">
    <property type="entry name" value="CUB_dom"/>
</dbReference>
<comment type="caution">
    <text evidence="4">Lacks conserved residue(s) required for the propagation of feature annotation.</text>
</comment>
<reference evidence="7" key="1">
    <citation type="journal article" date="2019" name="bioRxiv">
        <title>The Genome of the Zebra Mussel, Dreissena polymorpha: A Resource for Invasive Species Research.</title>
        <authorList>
            <person name="McCartney M.A."/>
            <person name="Auch B."/>
            <person name="Kono T."/>
            <person name="Mallez S."/>
            <person name="Zhang Y."/>
            <person name="Obille A."/>
            <person name="Becker A."/>
            <person name="Abrahante J.E."/>
            <person name="Garbe J."/>
            <person name="Badalamenti J.P."/>
            <person name="Herman A."/>
            <person name="Mangelson H."/>
            <person name="Liachko I."/>
            <person name="Sullivan S."/>
            <person name="Sone E.D."/>
            <person name="Koren S."/>
            <person name="Silverstein K.A.T."/>
            <person name="Beckman K.B."/>
            <person name="Gohl D.M."/>
        </authorList>
    </citation>
    <scope>NUCLEOTIDE SEQUENCE</scope>
    <source>
        <strain evidence="7">Duluth1</strain>
        <tissue evidence="7">Whole animal</tissue>
    </source>
</reference>
<evidence type="ECO:0000259" key="5">
    <source>
        <dbReference type="PROSITE" id="PS01180"/>
    </source>
</evidence>
<evidence type="ECO:0000256" key="4">
    <source>
        <dbReference type="PROSITE-ProRule" id="PRU00302"/>
    </source>
</evidence>
<dbReference type="CDD" id="cd00033">
    <property type="entry name" value="CCP"/>
    <property type="match status" value="4"/>
</dbReference>
<dbReference type="SMART" id="SM00032">
    <property type="entry name" value="CCP"/>
    <property type="match status" value="4"/>
</dbReference>
<dbReference type="SMART" id="SM00042">
    <property type="entry name" value="CUB"/>
    <property type="match status" value="1"/>
</dbReference>
<dbReference type="Proteomes" id="UP000828390">
    <property type="component" value="Unassembled WGS sequence"/>
</dbReference>
<dbReference type="EMBL" id="JAIWYP010000008">
    <property type="protein sequence ID" value="KAH3786420.1"/>
    <property type="molecule type" value="Genomic_DNA"/>
</dbReference>
<organism evidence="7 8">
    <name type="scientific">Dreissena polymorpha</name>
    <name type="common">Zebra mussel</name>
    <name type="synonym">Mytilus polymorpha</name>
    <dbReference type="NCBI Taxonomy" id="45954"/>
    <lineage>
        <taxon>Eukaryota</taxon>
        <taxon>Metazoa</taxon>
        <taxon>Spiralia</taxon>
        <taxon>Lophotrochozoa</taxon>
        <taxon>Mollusca</taxon>
        <taxon>Bivalvia</taxon>
        <taxon>Autobranchia</taxon>
        <taxon>Heteroconchia</taxon>
        <taxon>Euheterodonta</taxon>
        <taxon>Imparidentia</taxon>
        <taxon>Neoheterodontei</taxon>
        <taxon>Myida</taxon>
        <taxon>Dreissenoidea</taxon>
        <taxon>Dreissenidae</taxon>
        <taxon>Dreissena</taxon>
    </lineage>
</organism>
<keyword evidence="4" id="KW-0768">Sushi</keyword>
<dbReference type="AlphaFoldDB" id="A0A9D4EYP5"/>
<dbReference type="SUPFAM" id="SSF57535">
    <property type="entry name" value="Complement control module/SCR domain"/>
    <property type="match status" value="4"/>
</dbReference>
<feature type="disulfide bond" evidence="4">
    <location>
        <begin position="155"/>
        <end position="182"/>
    </location>
</feature>
<gene>
    <name evidence="7" type="ORF">DPMN_164527</name>
</gene>
<feature type="domain" description="Sushi" evidence="6">
    <location>
        <begin position="126"/>
        <end position="184"/>
    </location>
</feature>
<dbReference type="CDD" id="cd00041">
    <property type="entry name" value="CUB"/>
    <property type="match status" value="1"/>
</dbReference>
<sequence>MLTTDLYHSGQGFNVTYQKGCDVTMTTGFGRITSPGYSTGNQYPANLRCTVALRDALQRKTTLIFHNFDTEEEFDTVKVYNSTTLLKTLSGRPNQTIFTSHNGEFHLQFQTDGRVSESGWNASFSFGCNDNRSHSAHTITTPGWVEYGQSANYSCDTGYRLVGASHSYCDMGGVWRTDPPTCKLIYCGPPEPLANGVLLNVTSRYMKDRGTANYSCLHGYTMIGSETVPCTEKGWGKLPECAGIECPKLKPLPNGRTLTPYFYHHLRRVEFVCERGFNLVGNMYTECIVNSSRMAAWSSPHPACVADIEPFCKEIIVLNGRVNQTGPIRLGQFVHVTCNHGYQLNGSYDGVICNASGVYDKSIPKCYGKYD</sequence>
<evidence type="ECO:0000256" key="2">
    <source>
        <dbReference type="ARBA" id="ARBA00022737"/>
    </source>
</evidence>
<dbReference type="PROSITE" id="PS50923">
    <property type="entry name" value="SUSHI"/>
    <property type="match status" value="3"/>
</dbReference>
<dbReference type="PROSITE" id="PS01180">
    <property type="entry name" value="CUB"/>
    <property type="match status" value="1"/>
</dbReference>
<evidence type="ECO:0000313" key="8">
    <source>
        <dbReference type="Proteomes" id="UP000828390"/>
    </source>
</evidence>
<evidence type="ECO:0000259" key="6">
    <source>
        <dbReference type="PROSITE" id="PS50923"/>
    </source>
</evidence>
<feature type="domain" description="CUB" evidence="5">
    <location>
        <begin position="21"/>
        <end position="127"/>
    </location>
</feature>
<protein>
    <submittedName>
        <fullName evidence="7">Uncharacterized protein</fullName>
    </submittedName>
</protein>
<dbReference type="InterPro" id="IPR035914">
    <property type="entry name" value="Sperma_CUB_dom_sf"/>
</dbReference>
<dbReference type="SUPFAM" id="SSF49854">
    <property type="entry name" value="Spermadhesin, CUB domain"/>
    <property type="match status" value="1"/>
</dbReference>
<keyword evidence="8" id="KW-1185">Reference proteome</keyword>
<evidence type="ECO:0000256" key="1">
    <source>
        <dbReference type="ARBA" id="ARBA00022729"/>
    </source>
</evidence>
<dbReference type="Gene3D" id="2.10.70.10">
    <property type="entry name" value="Complement Module, domain 1"/>
    <property type="match status" value="4"/>
</dbReference>
<name>A0A9D4EYP5_DREPO</name>
<proteinExistence type="predicted"/>
<accession>A0A9D4EYP5</accession>
<keyword evidence="3 4" id="KW-1015">Disulfide bond</keyword>
<dbReference type="Gene3D" id="2.60.120.290">
    <property type="entry name" value="Spermadhesin, CUB domain"/>
    <property type="match status" value="1"/>
</dbReference>